<evidence type="ECO:0000313" key="2">
    <source>
        <dbReference type="Proteomes" id="UP000286097"/>
    </source>
</evidence>
<accession>A0A3R7W4I4</accession>
<reference evidence="1 2" key="1">
    <citation type="submission" date="2018-06" db="EMBL/GenBank/DDBJ databases">
        <title>Comparative genomics of downy mildews reveals potential adaptations to biotrophy.</title>
        <authorList>
            <person name="Fletcher K."/>
            <person name="Klosterman S.J."/>
            <person name="Derevnina L."/>
            <person name="Martin F."/>
            <person name="Koike S."/>
            <person name="Reyes Chin-Wo S."/>
            <person name="Mou B."/>
            <person name="Michelmore R."/>
        </authorList>
    </citation>
    <scope>NUCLEOTIDE SEQUENCE [LARGE SCALE GENOMIC DNA]</scope>
    <source>
        <strain evidence="1 2">R13</strain>
    </source>
</reference>
<sequence length="342" mass="38548">MTMDICASPKTAAVLSAATKDGILALLAAAARNDSIRKLYGALARGWLALNIIMALESIQDEDRYFRPSRYVVARIVYLLSTFYSTLEHSGSTCDSVLAFVDAVRAHRGSFCHSSKGTKEEGSKIFDKRRPLNVTIWSPETIQKYEEMNQRQMKYDYYRLKCWRFYIALLQENAAYGKLKEAGSWVLACKEDHDVIDIMLSIVLRARGKVLASQLQEMLDTLEGAGGIGESGDDASTQTQLHGESRSVDGLFKQLAKTYTYYLEVFHAQRRLTHAIDDYDLLLKNAELPMVAVFLVGVLKYPFEMMVLEKDAAILDGVFHANVTVIKEALRRDDLRLDIYDA</sequence>
<name>A0A3R7W4I4_9STRA</name>
<dbReference type="VEuPathDB" id="FungiDB:DD237_004260"/>
<dbReference type="EMBL" id="QKXF01000498">
    <property type="protein sequence ID" value="RQM10988.1"/>
    <property type="molecule type" value="Genomic_DNA"/>
</dbReference>
<gene>
    <name evidence="1" type="ORF">DD237_004260</name>
</gene>
<comment type="caution">
    <text evidence="1">The sequence shown here is derived from an EMBL/GenBank/DDBJ whole genome shotgun (WGS) entry which is preliminary data.</text>
</comment>
<dbReference type="Proteomes" id="UP000286097">
    <property type="component" value="Unassembled WGS sequence"/>
</dbReference>
<proteinExistence type="predicted"/>
<evidence type="ECO:0000313" key="1">
    <source>
        <dbReference type="EMBL" id="RQM10988.1"/>
    </source>
</evidence>
<dbReference type="AlphaFoldDB" id="A0A3R7W4I4"/>
<organism evidence="1 2">
    <name type="scientific">Peronospora effusa</name>
    <dbReference type="NCBI Taxonomy" id="542832"/>
    <lineage>
        <taxon>Eukaryota</taxon>
        <taxon>Sar</taxon>
        <taxon>Stramenopiles</taxon>
        <taxon>Oomycota</taxon>
        <taxon>Peronosporomycetes</taxon>
        <taxon>Peronosporales</taxon>
        <taxon>Peronosporaceae</taxon>
        <taxon>Peronospora</taxon>
    </lineage>
</organism>
<protein>
    <submittedName>
        <fullName evidence="1">Uncharacterized protein</fullName>
    </submittedName>
</protein>